<feature type="region of interest" description="Disordered" evidence="1">
    <location>
        <begin position="42"/>
        <end position="111"/>
    </location>
</feature>
<dbReference type="Proteomes" id="UP001627154">
    <property type="component" value="Unassembled WGS sequence"/>
</dbReference>
<feature type="region of interest" description="Disordered" evidence="1">
    <location>
        <begin position="126"/>
        <end position="145"/>
    </location>
</feature>
<comment type="caution">
    <text evidence="2">The sequence shown here is derived from an EMBL/GenBank/DDBJ whole genome shotgun (WGS) entry which is preliminary data.</text>
</comment>
<evidence type="ECO:0000313" key="3">
    <source>
        <dbReference type="Proteomes" id="UP001627154"/>
    </source>
</evidence>
<gene>
    <name evidence="2" type="ORF">TKK_000707</name>
</gene>
<evidence type="ECO:0008006" key="4">
    <source>
        <dbReference type="Google" id="ProtNLM"/>
    </source>
</evidence>
<evidence type="ECO:0000256" key="1">
    <source>
        <dbReference type="SAM" id="MobiDB-lite"/>
    </source>
</evidence>
<feature type="compositionally biased region" description="Polar residues" evidence="1">
    <location>
        <begin position="83"/>
        <end position="111"/>
    </location>
</feature>
<name>A0ABD2XPE9_9HYME</name>
<feature type="compositionally biased region" description="Low complexity" evidence="1">
    <location>
        <begin position="132"/>
        <end position="145"/>
    </location>
</feature>
<proteinExistence type="predicted"/>
<protein>
    <recommendedName>
        <fullName evidence="4">Gag-like protein</fullName>
    </recommendedName>
</protein>
<accession>A0ABD2XPE9</accession>
<keyword evidence="3" id="KW-1185">Reference proteome</keyword>
<dbReference type="AlphaFoldDB" id="A0ABD2XPE9"/>
<sequence length="501" mass="55978">MSKRKSKISPSVLRDCTNKVQKKDAQLLGMENQIQVNNTQLSRDNKINNTHGGISSMSQETQPGGSHISPSLPEKHDEDGNVVPNQVNSGSAGNVNQLTYQGDNTPHRGATNNAKLTLTESQFFNANNTQHSPSSKSSSMSDLNTSKTVKLPPIKLQVGANEVIRQVESKGLKFELKVKNTGNSQCIILTDSLDQFNNTTKLLKDVGIEFFTYTPKCCKPKSIVLKGLHSEVSEEEIKACILSWDLQNVKLTSLKKMSKNLWLIQVTADSNIRELTRNKCVLHQVVSWENLRKNSVPQCRNCQRFEHIASNCNLEFRCVKCTQKHERGKCLVGTSTEHKVQCVLCGKEGHPASYKGCEMHIKAQEKYKSQRTATLLSKTKSHMSKLNTSNLQAQLSLNDRPTFAQVLSQASQQRHIKSTNTSWQHSAPNSMETNSSLMQDIQSNVTKLVSRMESFSNDMASMKSELRSGFISELSAVNNKVDNNTRKIDVILDTLKIQWKS</sequence>
<reference evidence="2 3" key="1">
    <citation type="journal article" date="2024" name="bioRxiv">
        <title>A reference genome for Trichogramma kaykai: A tiny desert-dwelling parasitoid wasp with competing sex-ratio distorters.</title>
        <authorList>
            <person name="Culotta J."/>
            <person name="Lindsey A.R."/>
        </authorList>
    </citation>
    <scope>NUCLEOTIDE SEQUENCE [LARGE SCALE GENOMIC DNA]</scope>
    <source>
        <strain evidence="2 3">KSX58</strain>
    </source>
</reference>
<feature type="compositionally biased region" description="Polar residues" evidence="1">
    <location>
        <begin position="42"/>
        <end position="64"/>
    </location>
</feature>
<evidence type="ECO:0000313" key="2">
    <source>
        <dbReference type="EMBL" id="KAL3407162.1"/>
    </source>
</evidence>
<organism evidence="2 3">
    <name type="scientific">Trichogramma kaykai</name>
    <dbReference type="NCBI Taxonomy" id="54128"/>
    <lineage>
        <taxon>Eukaryota</taxon>
        <taxon>Metazoa</taxon>
        <taxon>Ecdysozoa</taxon>
        <taxon>Arthropoda</taxon>
        <taxon>Hexapoda</taxon>
        <taxon>Insecta</taxon>
        <taxon>Pterygota</taxon>
        <taxon>Neoptera</taxon>
        <taxon>Endopterygota</taxon>
        <taxon>Hymenoptera</taxon>
        <taxon>Apocrita</taxon>
        <taxon>Proctotrupomorpha</taxon>
        <taxon>Chalcidoidea</taxon>
        <taxon>Trichogrammatidae</taxon>
        <taxon>Trichogramma</taxon>
    </lineage>
</organism>
<dbReference type="EMBL" id="JBJJXI010000015">
    <property type="protein sequence ID" value="KAL3407162.1"/>
    <property type="molecule type" value="Genomic_DNA"/>
</dbReference>